<sequence>ITFQGKGSEGVITRISPDFDQFLYFVVDGVLYVLDTKSVAFLPPLRITGADNINTIVGVHRGLLTATRWEGDENFVMTVQLPRGYFQDVLNDQ</sequence>
<evidence type="ECO:0000313" key="2">
    <source>
        <dbReference type="Proteomes" id="UP001328107"/>
    </source>
</evidence>
<feature type="non-terminal residue" evidence="1">
    <location>
        <position position="1"/>
    </location>
</feature>
<reference evidence="2" key="1">
    <citation type="submission" date="2022-10" db="EMBL/GenBank/DDBJ databases">
        <title>Genome assembly of Pristionchus species.</title>
        <authorList>
            <person name="Yoshida K."/>
            <person name="Sommer R.J."/>
        </authorList>
    </citation>
    <scope>NUCLEOTIDE SEQUENCE [LARGE SCALE GENOMIC DNA]</scope>
    <source>
        <strain evidence="2">RS5460</strain>
    </source>
</reference>
<evidence type="ECO:0000313" key="1">
    <source>
        <dbReference type="EMBL" id="GMR52039.1"/>
    </source>
</evidence>
<gene>
    <name evidence="1" type="ORF">PMAYCL1PPCAC_22234</name>
</gene>
<dbReference type="AlphaFoldDB" id="A0AAN5CWT0"/>
<name>A0AAN5CWT0_9BILA</name>
<proteinExistence type="predicted"/>
<dbReference type="Proteomes" id="UP001328107">
    <property type="component" value="Unassembled WGS sequence"/>
</dbReference>
<organism evidence="1 2">
    <name type="scientific">Pristionchus mayeri</name>
    <dbReference type="NCBI Taxonomy" id="1317129"/>
    <lineage>
        <taxon>Eukaryota</taxon>
        <taxon>Metazoa</taxon>
        <taxon>Ecdysozoa</taxon>
        <taxon>Nematoda</taxon>
        <taxon>Chromadorea</taxon>
        <taxon>Rhabditida</taxon>
        <taxon>Rhabditina</taxon>
        <taxon>Diplogasteromorpha</taxon>
        <taxon>Diplogasteroidea</taxon>
        <taxon>Neodiplogasteridae</taxon>
        <taxon>Pristionchus</taxon>
    </lineage>
</organism>
<comment type="caution">
    <text evidence="1">The sequence shown here is derived from an EMBL/GenBank/DDBJ whole genome shotgun (WGS) entry which is preliminary data.</text>
</comment>
<protein>
    <submittedName>
        <fullName evidence="1">Uncharacterized protein</fullName>
    </submittedName>
</protein>
<accession>A0AAN5CWT0</accession>
<keyword evidence="2" id="KW-1185">Reference proteome</keyword>
<dbReference type="EMBL" id="BTRK01000005">
    <property type="protein sequence ID" value="GMR52039.1"/>
    <property type="molecule type" value="Genomic_DNA"/>
</dbReference>